<proteinExistence type="evidence at transcript level"/>
<name>A0A090XBT7_IXORI</name>
<dbReference type="AlphaFoldDB" id="A0A090XBT7"/>
<reference evidence="1" key="1">
    <citation type="journal article" date="2015" name="PLoS Negl. Trop. Dis.">
        <title>Deep Sequencing Analysis of the Ixodes ricinus Haemocytome.</title>
        <authorList>
            <person name="Kotsyfakis M."/>
            <person name="Kopacek P."/>
            <person name="Franta Z."/>
            <person name="Pedra J.H."/>
            <person name="Ribeiro J.M."/>
        </authorList>
    </citation>
    <scope>NUCLEOTIDE SEQUENCE</scope>
</reference>
<protein>
    <submittedName>
        <fullName evidence="1">Uncharacterized protein</fullName>
    </submittedName>
</protein>
<organism evidence="1">
    <name type="scientific">Ixodes ricinus</name>
    <name type="common">Common tick</name>
    <name type="synonym">Acarus ricinus</name>
    <dbReference type="NCBI Taxonomy" id="34613"/>
    <lineage>
        <taxon>Eukaryota</taxon>
        <taxon>Metazoa</taxon>
        <taxon>Ecdysozoa</taxon>
        <taxon>Arthropoda</taxon>
        <taxon>Chelicerata</taxon>
        <taxon>Arachnida</taxon>
        <taxon>Acari</taxon>
        <taxon>Parasitiformes</taxon>
        <taxon>Ixodida</taxon>
        <taxon>Ixodoidea</taxon>
        <taxon>Ixodidae</taxon>
        <taxon>Ixodinae</taxon>
        <taxon>Ixodes</taxon>
    </lineage>
</organism>
<evidence type="ECO:0000313" key="1">
    <source>
        <dbReference type="EMBL" id="JAC93704.1"/>
    </source>
</evidence>
<dbReference type="EMBL" id="GBIH01001006">
    <property type="protein sequence ID" value="JAC93704.1"/>
    <property type="molecule type" value="mRNA"/>
</dbReference>
<accession>A0A090XBT7</accession>
<sequence>MDKLGRARDSKRHGTIVGPIGQGSVVPGCCQLPGSRPGSRCEWPAVLTLVDDDDGGRVRRHLRGSRAGGARDTWNIGRARLRWSGLC</sequence>